<dbReference type="InterPro" id="IPR011050">
    <property type="entry name" value="Pectin_lyase_fold/virulence"/>
</dbReference>
<comment type="caution">
    <text evidence="2">The sequence shown here is derived from an EMBL/GenBank/DDBJ whole genome shotgun (WGS) entry which is preliminary data.</text>
</comment>
<dbReference type="InterPro" id="IPR006626">
    <property type="entry name" value="PbH1"/>
</dbReference>
<dbReference type="AlphaFoldDB" id="A0A6G1ZJ68"/>
<dbReference type="CDD" id="cd08994">
    <property type="entry name" value="GH43_62_32_68_117_130-like"/>
    <property type="match status" value="1"/>
</dbReference>
<gene>
    <name evidence="2" type="ORF">GKE01_20455</name>
</gene>
<dbReference type="SUPFAM" id="SSF51126">
    <property type="entry name" value="Pectin lyase-like"/>
    <property type="match status" value="1"/>
</dbReference>
<sequence length="1107" mass="124427">MNYEKHKLVHLCVALLFFATFAEAKQILIVSPKGNDKGRGSLYSPFATVERALSEAARYAGDSVEIRIREGMYPLGRTIDVKGYSNLLIAPYQGEKVSFTGSIKLQPKHLRPVSEPEVSGRLQPEVRKQVREINLQELGYTLTGLTPKGFGRPALPSWSELFINGQPQHIARWPNDSTVLIGKVHCTGDIPREQKYGLGDPVFEYAEQRPSEWKSVEDAWIAGYFAYGYADDLLPVKAIDPERKTVTAAQATLYGFKTGAPFRRWYALNLVEEIDLPGEYVIDRKRGKIYLLPPDEPVREIQVSLLGTPLFAFEGCRNVTLQGVTLEYSRGMGVYIEQSEYTKVDSCVIRNLGYVGVSIGRGDMPADDLSDPRHSADLSNPEGVPAVIGNLSSRLYDDRLFDRKAGRHNGVSNCLLYQLGSGGVSVGGGQRATLTPAFNYVENCRIYNFNRIERSYRAGVSLDGVGNKASHCEIYDAPSMAILLNGNDHIIEYCDIHHVCQEVDDQGAIYYGRDPSERGMLVRYCYLHHMKSEHRVSATYHDDGACGMEVFGCLYYKAGTIPVLIGGGHDNIYKNNIFVDVPQAFHIDNRMEGWSKATMDKGGIFEQRLNTVHYDQPPYVTAYPLLAGYWENNPRIPRGNQISSNLFFQVKRILNGQPAWAEWSNNYITNLNPGFKDSDDPIKGFLPDAAVYKYIYDFSPLPFEEMGCSLPEDWSQHTYQAGPVDMEVVQRGDSEFPVGFSAFSLESHFVWCGSAIRAEEDGRYYLFYSAMESGTGHPPFVDAWLLGSKIGVAVSDSPYGGYKNIGFVYNKDGYTPDRSSWDAQTVSNTHIKRFNGKYYLYYCGSVDPGENARIKGTLSKRDRIQQNQKLGVLCFNSIKDLLEGKYTCNEQPLLIPRSRVKPNNVLEPSPEGTAVKPDNLIMVNPAVVYCPANRKYFLYFKGNVYDPGWRGVHGVAISDEPAGPFRVLDDNVFEFEIGTDQKLNAEDPYVWYHRKDRCFYAVFKDFTGGFTQGKPGLAIMYSKDGLHWELPEHSLFMNKEIILKNGEHVDVDRLERPQLFLDENDDPIVLYSACSITPLNQKKDGSSFNIQIPVLCSSGNPVTRFPR</sequence>
<dbReference type="PANTHER" id="PTHR36453">
    <property type="entry name" value="SECRETED PROTEIN-RELATED"/>
    <property type="match status" value="1"/>
</dbReference>
<dbReference type="Gene3D" id="2.115.10.20">
    <property type="entry name" value="Glycosyl hydrolase domain, family 43"/>
    <property type="match status" value="2"/>
</dbReference>
<dbReference type="Gene3D" id="2.160.20.10">
    <property type="entry name" value="Single-stranded right-handed beta-helix, Pectin lyase-like"/>
    <property type="match status" value="2"/>
</dbReference>
<dbReference type="PANTHER" id="PTHR36453:SF1">
    <property type="entry name" value="RIGHT HANDED BETA HELIX DOMAIN-CONTAINING PROTEIN"/>
    <property type="match status" value="1"/>
</dbReference>
<accession>A0A6G1ZJ68</accession>
<name>A0A6G1ZJ68_9BACT</name>
<dbReference type="InterPro" id="IPR012334">
    <property type="entry name" value="Pectin_lyas_fold"/>
</dbReference>
<proteinExistence type="predicted"/>
<protein>
    <recommendedName>
        <fullName evidence="1">Right handed beta helix domain-containing protein</fullName>
    </recommendedName>
</protein>
<dbReference type="RefSeq" id="WP_154278367.1">
    <property type="nucleotide sequence ID" value="NZ_WKLJ01000043.1"/>
</dbReference>
<dbReference type="InterPro" id="IPR023296">
    <property type="entry name" value="Glyco_hydro_beta-prop_sf"/>
</dbReference>
<dbReference type="SMART" id="SM00710">
    <property type="entry name" value="PbH1"/>
    <property type="match status" value="6"/>
</dbReference>
<evidence type="ECO:0000259" key="1">
    <source>
        <dbReference type="Pfam" id="PF13229"/>
    </source>
</evidence>
<organism evidence="2">
    <name type="scientific">Parabacteroides goldsteinii</name>
    <dbReference type="NCBI Taxonomy" id="328812"/>
    <lineage>
        <taxon>Bacteria</taxon>
        <taxon>Pseudomonadati</taxon>
        <taxon>Bacteroidota</taxon>
        <taxon>Bacteroidia</taxon>
        <taxon>Bacteroidales</taxon>
        <taxon>Tannerellaceae</taxon>
        <taxon>Parabacteroides</taxon>
    </lineage>
</organism>
<evidence type="ECO:0000313" key="2">
    <source>
        <dbReference type="EMBL" id="MRY13818.1"/>
    </source>
</evidence>
<reference evidence="2" key="1">
    <citation type="journal article" date="2019" name="Nat. Med.">
        <title>A library of human gut bacterial isolates paired with longitudinal multiomics data enables mechanistic microbiome research.</title>
        <authorList>
            <person name="Poyet M."/>
            <person name="Groussin M."/>
            <person name="Gibbons S.M."/>
            <person name="Avila-Pacheco J."/>
            <person name="Jiang X."/>
            <person name="Kearney S.M."/>
            <person name="Perrotta A.R."/>
            <person name="Berdy B."/>
            <person name="Zhao S."/>
            <person name="Lieberman T.D."/>
            <person name="Swanson P.K."/>
            <person name="Smith M."/>
            <person name="Roesemann S."/>
            <person name="Alexander J.E."/>
            <person name="Rich S.A."/>
            <person name="Livny J."/>
            <person name="Vlamakis H."/>
            <person name="Clish C."/>
            <person name="Bullock K."/>
            <person name="Deik A."/>
            <person name="Scott J."/>
            <person name="Pierce K.A."/>
            <person name="Xavier R.J."/>
            <person name="Alm E.J."/>
        </authorList>
    </citation>
    <scope>NUCLEOTIDE SEQUENCE</scope>
    <source>
        <strain evidence="2">BIOML-A4</strain>
    </source>
</reference>
<dbReference type="SUPFAM" id="SSF75005">
    <property type="entry name" value="Arabinanase/levansucrase/invertase"/>
    <property type="match status" value="2"/>
</dbReference>
<dbReference type="InterPro" id="IPR039448">
    <property type="entry name" value="Beta_helix"/>
</dbReference>
<dbReference type="EMBL" id="WKLP01000035">
    <property type="protein sequence ID" value="MRY13818.1"/>
    <property type="molecule type" value="Genomic_DNA"/>
</dbReference>
<dbReference type="Pfam" id="PF13229">
    <property type="entry name" value="Beta_helix"/>
    <property type="match status" value="1"/>
</dbReference>
<feature type="domain" description="Right handed beta helix" evidence="1">
    <location>
        <begin position="410"/>
        <end position="577"/>
    </location>
</feature>